<feature type="non-terminal residue" evidence="2">
    <location>
        <position position="1"/>
    </location>
</feature>
<dbReference type="EMBL" id="GECZ01025858">
    <property type="protein sequence ID" value="JAS43911.1"/>
    <property type="molecule type" value="Transcribed_RNA"/>
</dbReference>
<evidence type="ECO:0008006" key="3">
    <source>
        <dbReference type="Google" id="ProtNLM"/>
    </source>
</evidence>
<dbReference type="InterPro" id="IPR009003">
    <property type="entry name" value="Peptidase_S1_PA"/>
</dbReference>
<evidence type="ECO:0000313" key="2">
    <source>
        <dbReference type="EMBL" id="JAS43911.1"/>
    </source>
</evidence>
<dbReference type="Gene3D" id="2.40.10.10">
    <property type="entry name" value="Trypsin-like serine proteases"/>
    <property type="match status" value="2"/>
</dbReference>
<evidence type="ECO:0000256" key="1">
    <source>
        <dbReference type="SAM" id="SignalP"/>
    </source>
</evidence>
<feature type="chain" id="PRO_5008582623" description="Peptidase S1 domain-containing protein" evidence="1">
    <location>
        <begin position="19"/>
        <end position="316"/>
    </location>
</feature>
<sequence>SNQIGFIILSLTLHFCQGFRDASYIYAIEKGEYPFLVLLKVKTSSDGVQFGNGCLVSLSWVLSLSCILYKATKSPPPDLEVSVFAGLVSMNDTGSVPSRRVIRIVPDELVRSDECYNGPCLVLLQLESAFLESNWIRPAPLNNGMISVESHLVGWAWDLEAKNNLSHAVSLKVVSLSTSKCYEEYEVVQCKREMCVYETDSLPLTVGEGALLVDDGYLTALKYMDTHVLSPKSTFIVLTIRLYWFITWTQYYVVDNIPKVAFIETDNTEDDLFPPSRFNKRSKSLNVSVNLNAFLSFTLTVAILPLMQQWLSATII</sequence>
<organism evidence="2">
    <name type="scientific">Cuerna arida</name>
    <dbReference type="NCBI Taxonomy" id="1464854"/>
    <lineage>
        <taxon>Eukaryota</taxon>
        <taxon>Metazoa</taxon>
        <taxon>Ecdysozoa</taxon>
        <taxon>Arthropoda</taxon>
        <taxon>Hexapoda</taxon>
        <taxon>Insecta</taxon>
        <taxon>Pterygota</taxon>
        <taxon>Neoptera</taxon>
        <taxon>Paraneoptera</taxon>
        <taxon>Hemiptera</taxon>
        <taxon>Auchenorrhyncha</taxon>
        <taxon>Membracoidea</taxon>
        <taxon>Cicadellidae</taxon>
        <taxon>Cicadellinae</taxon>
        <taxon>Proconiini</taxon>
        <taxon>Cuerna</taxon>
    </lineage>
</organism>
<gene>
    <name evidence="2" type="ORF">g.9884</name>
</gene>
<dbReference type="InterPro" id="IPR043504">
    <property type="entry name" value="Peptidase_S1_PA_chymotrypsin"/>
</dbReference>
<accession>A0A1B6F1D9</accession>
<feature type="signal peptide" evidence="1">
    <location>
        <begin position="1"/>
        <end position="18"/>
    </location>
</feature>
<proteinExistence type="predicted"/>
<dbReference type="AlphaFoldDB" id="A0A1B6F1D9"/>
<dbReference type="SUPFAM" id="SSF50494">
    <property type="entry name" value="Trypsin-like serine proteases"/>
    <property type="match status" value="1"/>
</dbReference>
<reference evidence="2" key="1">
    <citation type="submission" date="2015-11" db="EMBL/GenBank/DDBJ databases">
        <title>De novo transcriptome assembly of four potential Pierce s Disease insect vectors from Arizona vineyards.</title>
        <authorList>
            <person name="Tassone E.E."/>
        </authorList>
    </citation>
    <scope>NUCLEOTIDE SEQUENCE</scope>
</reference>
<name>A0A1B6F1D9_9HEMI</name>
<keyword evidence="1" id="KW-0732">Signal</keyword>
<protein>
    <recommendedName>
        <fullName evidence="3">Peptidase S1 domain-containing protein</fullName>
    </recommendedName>
</protein>